<proteinExistence type="predicted"/>
<comment type="caution">
    <text evidence="1">The sequence shown here is derived from an EMBL/GenBank/DDBJ whole genome shotgun (WGS) entry which is preliminary data.</text>
</comment>
<dbReference type="Proteomes" id="UP001549773">
    <property type="component" value="Unassembled WGS sequence"/>
</dbReference>
<evidence type="ECO:0000313" key="2">
    <source>
        <dbReference type="Proteomes" id="UP001549773"/>
    </source>
</evidence>
<accession>A0ABV2U1K9</accession>
<dbReference type="SUPFAM" id="SSF103515">
    <property type="entry name" value="Autotransporter"/>
    <property type="match status" value="1"/>
</dbReference>
<dbReference type="EMBL" id="JBEWYP010000010">
    <property type="protein sequence ID" value="MET7030630.1"/>
    <property type="molecule type" value="Genomic_DNA"/>
</dbReference>
<dbReference type="RefSeq" id="WP_354619422.1">
    <property type="nucleotide sequence ID" value="NZ_JBEWYP010000010.1"/>
</dbReference>
<dbReference type="InterPro" id="IPR036709">
    <property type="entry name" value="Autotransporte_beta_dom_sf"/>
</dbReference>
<reference evidence="1 2" key="1">
    <citation type="submission" date="2024-07" db="EMBL/GenBank/DDBJ databases">
        <title>The genome sequence of type strain Sediminicola luteus GDMCC 1.2596T.</title>
        <authorList>
            <person name="Liu Y."/>
        </authorList>
    </citation>
    <scope>NUCLEOTIDE SEQUENCE [LARGE SCALE GENOMIC DNA]</scope>
    <source>
        <strain evidence="1 2">GDMCC 1.2596</strain>
    </source>
</reference>
<protein>
    <recommendedName>
        <fullName evidence="3">Outer membrane protein beta-barrel domain-containing protein</fullName>
    </recommendedName>
</protein>
<evidence type="ECO:0000313" key="1">
    <source>
        <dbReference type="EMBL" id="MET7030630.1"/>
    </source>
</evidence>
<name>A0ABV2U1K9_9FLAO</name>
<evidence type="ECO:0008006" key="3">
    <source>
        <dbReference type="Google" id="ProtNLM"/>
    </source>
</evidence>
<gene>
    <name evidence="1" type="ORF">ABXZ32_14580</name>
</gene>
<keyword evidence="2" id="KW-1185">Reference proteome</keyword>
<sequence length="191" mass="20923">MSTTLRQLFVISFMALLTTHIVMAQPKKGEFINASIGLGVSAPYEEVDIYGSGFYALGEYVFAMTKWFGVKPYAGLIFTSPDKNSTQEDLSQYKVTSNAFLLGGKIRLAAPIPWVAPYIETGLGVSLGSFETYTPNTNIKKKGLLMHLPISTGLALGRDHNIDFAFTYYYHPSVDQFSGALAVGLSFPLNQ</sequence>
<organism evidence="1 2">
    <name type="scientific">Sediminicola luteus</name>
    <dbReference type="NCBI Taxonomy" id="319238"/>
    <lineage>
        <taxon>Bacteria</taxon>
        <taxon>Pseudomonadati</taxon>
        <taxon>Bacteroidota</taxon>
        <taxon>Flavobacteriia</taxon>
        <taxon>Flavobacteriales</taxon>
        <taxon>Flavobacteriaceae</taxon>
        <taxon>Sediminicola</taxon>
    </lineage>
</organism>